<accession>A0A5P1RAF4</accession>
<dbReference type="Proteomes" id="UP000324760">
    <property type="component" value="Chromosome"/>
</dbReference>
<sequence length="102" mass="11408">MSKPSRIKLPPLAECDNPLCNDGLIQGTFHTDVCFKCEGAGVIAKDSGEAIHRDVLIAAMKQCIKQQRNQIRELKRQLVAQDEAVDRYRGMSSRLGGKHRMD</sequence>
<proteinExistence type="predicted"/>
<keyword evidence="1" id="KW-0175">Coiled coil</keyword>
<dbReference type="KEGG" id="ncu:F0U83_05840"/>
<reference evidence="2 3" key="1">
    <citation type="journal article" date="2019" name="Biochem. Eng. J.">
        <title>Metabolic engineering of the marine bacteria Neptunomonas concharum for the production of acetoin and meso-2,3-butanediol from acetate.</title>
        <authorList>
            <person name="Li W."/>
            <person name="Pu N."/>
            <person name="Liu C.-X."/>
            <person name="Yuan Q.-P."/>
            <person name="Li Z.-J."/>
        </authorList>
    </citation>
    <scope>NUCLEOTIDE SEQUENCE [LARGE SCALE GENOMIC DNA]</scope>
    <source>
        <strain evidence="2 3">JCM17730</strain>
    </source>
</reference>
<feature type="coiled-coil region" evidence="1">
    <location>
        <begin position="57"/>
        <end position="91"/>
    </location>
</feature>
<organism evidence="2 3">
    <name type="scientific">Neptunomonas concharum</name>
    <dbReference type="NCBI Taxonomy" id="1031538"/>
    <lineage>
        <taxon>Bacteria</taxon>
        <taxon>Pseudomonadati</taxon>
        <taxon>Pseudomonadota</taxon>
        <taxon>Gammaproteobacteria</taxon>
        <taxon>Oceanospirillales</taxon>
        <taxon>Oceanospirillaceae</taxon>
        <taxon>Neptunomonas</taxon>
    </lineage>
</organism>
<gene>
    <name evidence="2" type="ORF">F0U83_05840</name>
</gene>
<name>A0A5P1RAF4_9GAMM</name>
<keyword evidence="3" id="KW-1185">Reference proteome</keyword>
<evidence type="ECO:0000256" key="1">
    <source>
        <dbReference type="SAM" id="Coils"/>
    </source>
</evidence>
<protein>
    <submittedName>
        <fullName evidence="2">Uncharacterized protein</fullName>
    </submittedName>
</protein>
<evidence type="ECO:0000313" key="2">
    <source>
        <dbReference type="EMBL" id="QEQ96266.1"/>
    </source>
</evidence>
<dbReference type="RefSeq" id="WP_138988646.1">
    <property type="nucleotide sequence ID" value="NZ_CP043869.1"/>
</dbReference>
<dbReference type="EMBL" id="CP043869">
    <property type="protein sequence ID" value="QEQ96266.1"/>
    <property type="molecule type" value="Genomic_DNA"/>
</dbReference>
<evidence type="ECO:0000313" key="3">
    <source>
        <dbReference type="Proteomes" id="UP000324760"/>
    </source>
</evidence>
<dbReference type="AlphaFoldDB" id="A0A5P1RAF4"/>